<evidence type="ECO:0000256" key="1">
    <source>
        <dbReference type="SAM" id="MobiDB-lite"/>
    </source>
</evidence>
<feature type="region of interest" description="Disordered" evidence="1">
    <location>
        <begin position="27"/>
        <end position="104"/>
    </location>
</feature>
<dbReference type="Proteomes" id="UP000007123">
    <property type="component" value="Unassembled WGS sequence"/>
</dbReference>
<accession>K2QXN5</accession>
<proteinExistence type="predicted"/>
<name>K2QXN5_9HYPH</name>
<dbReference type="eggNOG" id="ENOG5033AGV">
    <property type="taxonomic scope" value="Bacteria"/>
</dbReference>
<dbReference type="EMBL" id="ALJF01000006">
    <property type="protein sequence ID" value="EKF60202.1"/>
    <property type="molecule type" value="Genomic_DNA"/>
</dbReference>
<keyword evidence="3" id="KW-1185">Reference proteome</keyword>
<dbReference type="RefSeq" id="WP_006725773.1">
    <property type="nucleotide sequence ID" value="NZ_ALJF01000006.1"/>
</dbReference>
<dbReference type="PATRIC" id="fig|1156935.5.peg.1801"/>
<gene>
    <name evidence="2" type="ORF">QWE_08906</name>
</gene>
<dbReference type="AlphaFoldDB" id="K2QXN5"/>
<feature type="compositionally biased region" description="Pro residues" evidence="1">
    <location>
        <begin position="83"/>
        <end position="100"/>
    </location>
</feature>
<dbReference type="STRING" id="1156935.QWE_08906"/>
<evidence type="ECO:0000313" key="3">
    <source>
        <dbReference type="Proteomes" id="UP000007123"/>
    </source>
</evidence>
<organism evidence="2 3">
    <name type="scientific">Agrobacterium albertimagni AOL15</name>
    <dbReference type="NCBI Taxonomy" id="1156935"/>
    <lineage>
        <taxon>Bacteria</taxon>
        <taxon>Pseudomonadati</taxon>
        <taxon>Pseudomonadota</taxon>
        <taxon>Alphaproteobacteria</taxon>
        <taxon>Hyphomicrobiales</taxon>
        <taxon>Rhizobiaceae</taxon>
        <taxon>Rhizobium/Agrobacterium group</taxon>
        <taxon>Agrobacterium</taxon>
    </lineage>
</organism>
<evidence type="ECO:0000313" key="2">
    <source>
        <dbReference type="EMBL" id="EKF60202.1"/>
    </source>
</evidence>
<sequence>MAAAEVFARMLFGKSLFQSVVDRLDAEAEEAPPAEEPTFRINGLSTSFLPETPEQAPILSEPSADPRLDAYLSLMSDEVAPAEPEPPAEPPPTAPPPPPAWLDRLSPEEIAEDLGLEPSDDRERLQERRRAFARDNHPDRLAEDYSDAATIRMKIANGLIDEAIRRFDLGFGR</sequence>
<protein>
    <recommendedName>
        <fullName evidence="4">J domain-containing protein</fullName>
    </recommendedName>
</protein>
<evidence type="ECO:0008006" key="4">
    <source>
        <dbReference type="Google" id="ProtNLM"/>
    </source>
</evidence>
<comment type="caution">
    <text evidence="2">The sequence shown here is derived from an EMBL/GenBank/DDBJ whole genome shotgun (WGS) entry which is preliminary data.</text>
</comment>
<reference evidence="2 3" key="1">
    <citation type="journal article" date="2012" name="J. Bacteriol.">
        <title>Draft Genome Sequence of Agrobacterium albertimagni Strain AOL15.</title>
        <authorList>
            <person name="Trimble W.L."/>
            <person name="Phung le T."/>
            <person name="Meyer F."/>
            <person name="Gilbert J.A."/>
            <person name="Silver S."/>
        </authorList>
    </citation>
    <scope>NUCLEOTIDE SEQUENCE [LARGE SCALE GENOMIC DNA]</scope>
    <source>
        <strain evidence="2 3">AOL15</strain>
    </source>
</reference>